<keyword evidence="2" id="KW-1185">Reference proteome</keyword>
<dbReference type="EMBL" id="CP073344">
    <property type="protein sequence ID" value="UTW02806.1"/>
    <property type="molecule type" value="Genomic_DNA"/>
</dbReference>
<dbReference type="Proteomes" id="UP001059950">
    <property type="component" value="Chromosome"/>
</dbReference>
<name>A0ABY5GS86_9GAMM</name>
<protein>
    <submittedName>
        <fullName evidence="1">Uncharacterized protein</fullName>
    </submittedName>
</protein>
<organism evidence="1 2">
    <name type="scientific">Amphritea atlantica</name>
    <dbReference type="NCBI Taxonomy" id="355243"/>
    <lineage>
        <taxon>Bacteria</taxon>
        <taxon>Pseudomonadati</taxon>
        <taxon>Pseudomonadota</taxon>
        <taxon>Gammaproteobacteria</taxon>
        <taxon>Oceanospirillales</taxon>
        <taxon>Oceanospirillaceae</taxon>
        <taxon>Amphritea</taxon>
    </lineage>
</organism>
<gene>
    <name evidence="1" type="ORF">KDX31_15875</name>
</gene>
<reference evidence="1" key="1">
    <citation type="submission" date="2021-04" db="EMBL/GenBank/DDBJ databases">
        <title>Oceanospirillales bacteria with DddD are important DMSP degraders in coastal seawater.</title>
        <authorList>
            <person name="Liu J."/>
        </authorList>
    </citation>
    <scope>NUCLEOTIDE SEQUENCE</scope>
    <source>
        <strain evidence="1">GY6</strain>
    </source>
</reference>
<accession>A0ABY5GS86</accession>
<evidence type="ECO:0000313" key="1">
    <source>
        <dbReference type="EMBL" id="UTW02806.1"/>
    </source>
</evidence>
<sequence>MPFYKKKNKRKFLCDLSVFEEEESQNLFDCEINSSVSYDDRSREVYISFEEDERCFVRSSN</sequence>
<proteinExistence type="predicted"/>
<evidence type="ECO:0000313" key="2">
    <source>
        <dbReference type="Proteomes" id="UP001059950"/>
    </source>
</evidence>